<accession>A0AAF0CUH5</accession>
<keyword evidence="2" id="KW-1185">Reference proteome</keyword>
<dbReference type="RefSeq" id="WP_275468911.1">
    <property type="nucleotide sequence ID" value="NZ_CP110232.1"/>
</dbReference>
<evidence type="ECO:0000313" key="2">
    <source>
        <dbReference type="Proteomes" id="UP001179647"/>
    </source>
</evidence>
<reference evidence="1" key="1">
    <citation type="submission" date="2022-10" db="EMBL/GenBank/DDBJ databases">
        <title>Vagococcus sp. isolated from poultry meat.</title>
        <authorList>
            <person name="Johansson P."/>
            <person name="Bjorkroth J."/>
        </authorList>
    </citation>
    <scope>NUCLEOTIDE SEQUENCE</scope>
    <source>
        <strain evidence="1">STAA11</strain>
    </source>
</reference>
<dbReference type="EMBL" id="CP110232">
    <property type="protein sequence ID" value="WEG73107.1"/>
    <property type="molecule type" value="Genomic_DNA"/>
</dbReference>
<gene>
    <name evidence="1" type="ORF">OL234_09080</name>
</gene>
<dbReference type="KEGG" id="vie:OL234_09080"/>
<dbReference type="AlphaFoldDB" id="A0AAF0CUH5"/>
<dbReference type="Proteomes" id="UP001179647">
    <property type="component" value="Chromosome"/>
</dbReference>
<protein>
    <submittedName>
        <fullName evidence="1">Uncharacterized protein</fullName>
    </submittedName>
</protein>
<proteinExistence type="predicted"/>
<evidence type="ECO:0000313" key="1">
    <source>
        <dbReference type="EMBL" id="WEG73107.1"/>
    </source>
</evidence>
<organism evidence="1 2">
    <name type="scientific">Vagococcus intermedius</name>
    <dbReference type="NCBI Taxonomy" id="2991418"/>
    <lineage>
        <taxon>Bacteria</taxon>
        <taxon>Bacillati</taxon>
        <taxon>Bacillota</taxon>
        <taxon>Bacilli</taxon>
        <taxon>Lactobacillales</taxon>
        <taxon>Enterococcaceae</taxon>
        <taxon>Vagococcus</taxon>
    </lineage>
</organism>
<name>A0AAF0CUH5_9ENTE</name>
<sequence length="104" mass="12014">MSVEIVNLANHHSLQKEAAKWLSSKREIDEAIYLESITEEGVIPNWFLAVEGDKIIAGASVIENDFHNRPDLTPNICVLYSYMLRKLIEVKGFQRSYLMRLKYT</sequence>